<dbReference type="AlphaFoldDB" id="W9V244"/>
<reference evidence="1 2" key="1">
    <citation type="submission" date="2012-11" db="EMBL/GenBank/DDBJ databases">
        <title>Genome assembly of Thiorhodococcus sp. AK35.</title>
        <authorList>
            <person name="Nupur N."/>
            <person name="Khatri I."/>
            <person name="Subramanian S."/>
            <person name="Pinnaka A."/>
        </authorList>
    </citation>
    <scope>NUCLEOTIDE SEQUENCE [LARGE SCALE GENOMIC DNA]</scope>
    <source>
        <strain evidence="1 2">AK35</strain>
    </source>
</reference>
<evidence type="ECO:0000313" key="2">
    <source>
        <dbReference type="Proteomes" id="UP000019460"/>
    </source>
</evidence>
<dbReference type="Proteomes" id="UP000019460">
    <property type="component" value="Unassembled WGS sequence"/>
</dbReference>
<dbReference type="EMBL" id="AONC01000071">
    <property type="protein sequence ID" value="EXJ13374.1"/>
    <property type="molecule type" value="Genomic_DNA"/>
</dbReference>
<protein>
    <submittedName>
        <fullName evidence="1">Uncharacterized protein</fullName>
    </submittedName>
</protein>
<dbReference type="eggNOG" id="ENOG5032NS2">
    <property type="taxonomic scope" value="Bacteria"/>
</dbReference>
<organism evidence="1 2">
    <name type="scientific">Imhoffiella purpurea</name>
    <dbReference type="NCBI Taxonomy" id="1249627"/>
    <lineage>
        <taxon>Bacteria</taxon>
        <taxon>Pseudomonadati</taxon>
        <taxon>Pseudomonadota</taxon>
        <taxon>Gammaproteobacteria</taxon>
        <taxon>Chromatiales</taxon>
        <taxon>Chromatiaceae</taxon>
        <taxon>Imhoffiella</taxon>
    </lineage>
</organism>
<gene>
    <name evidence="1" type="ORF">D779_3770</name>
</gene>
<dbReference type="RefSeq" id="WP_052348274.1">
    <property type="nucleotide sequence ID" value="NZ_AONC01000071.1"/>
</dbReference>
<name>W9V244_9GAMM</name>
<accession>W9V244</accession>
<keyword evidence="2" id="KW-1185">Reference proteome</keyword>
<sequence>MTDTVIIVCLLAVALVGCASPSRSGLESIGLSIGAPIEIPPQRAHAILQNGRLAGSSNKIAPYCELEVRRVSGEEPQWIRQGTFRIGRVSERILIDPTTRIPAFFQVTSCSDPLFQESVWWLESQAPSQVLFLRCIAPYYNCRFGPPLSVEQVRQVVGDHLIIDTAEPAGRSSGR</sequence>
<comment type="caution">
    <text evidence="1">The sequence shown here is derived from an EMBL/GenBank/DDBJ whole genome shotgun (WGS) entry which is preliminary data.</text>
</comment>
<dbReference type="OrthoDB" id="5770760at2"/>
<evidence type="ECO:0000313" key="1">
    <source>
        <dbReference type="EMBL" id="EXJ13374.1"/>
    </source>
</evidence>
<proteinExistence type="predicted"/>
<dbReference type="STRING" id="1249627.D779_3770"/>